<gene>
    <name evidence="3" type="ORF">B7P33_06335</name>
</gene>
<sequence>MKRILIVGGSQGIGKAILEGLGPDTEIINLSRTAPETQIPIRHIPCDVLRDELPQIEKLDGLVYCPGSINLKPIKFLKEADFRNDFEINVIGALKVIKHYLPALQQSETASVVLFSTVAVKTGMAFHSSIAASKGALEGMAKSLAAELAPKVRFNTIGPTITDTPLAKRLLRNEKQQEEMAQRHPLKHYLQPDEVAQLTQYLLGDASRSISGQSFYLDAGITSIKA</sequence>
<comment type="caution">
    <text evidence="3">The sequence shown here is derived from an EMBL/GenBank/DDBJ whole genome shotgun (WGS) entry which is preliminary data.</text>
</comment>
<dbReference type="AlphaFoldDB" id="A0A2A4GAK2"/>
<protein>
    <submittedName>
        <fullName evidence="3">Oxidoreductase</fullName>
    </submittedName>
</protein>
<dbReference type="InterPro" id="IPR051122">
    <property type="entry name" value="SDR_DHRS6-like"/>
</dbReference>
<dbReference type="InterPro" id="IPR036291">
    <property type="entry name" value="NAD(P)-bd_dom_sf"/>
</dbReference>
<dbReference type="PRINTS" id="PR00081">
    <property type="entry name" value="GDHRDH"/>
</dbReference>
<dbReference type="GO" id="GO:0016491">
    <property type="term" value="F:oxidoreductase activity"/>
    <property type="evidence" value="ECO:0007669"/>
    <property type="project" value="UniProtKB-KW"/>
</dbReference>
<dbReference type="OrthoDB" id="9803333at2"/>
<dbReference type="Gene3D" id="3.40.50.720">
    <property type="entry name" value="NAD(P)-binding Rossmann-like Domain"/>
    <property type="match status" value="1"/>
</dbReference>
<dbReference type="Pfam" id="PF13561">
    <property type="entry name" value="adh_short_C2"/>
    <property type="match status" value="1"/>
</dbReference>
<dbReference type="RefSeq" id="WP_097440064.1">
    <property type="nucleotide sequence ID" value="NZ_KZ300476.1"/>
</dbReference>
<evidence type="ECO:0000313" key="4">
    <source>
        <dbReference type="Proteomes" id="UP000219559"/>
    </source>
</evidence>
<comment type="similarity">
    <text evidence="1">Belongs to the short-chain dehydrogenases/reductases (SDR) family.</text>
</comment>
<organism evidence="3 4">
    <name type="scientific">Sediminicola luteus</name>
    <dbReference type="NCBI Taxonomy" id="319238"/>
    <lineage>
        <taxon>Bacteria</taxon>
        <taxon>Pseudomonadati</taxon>
        <taxon>Bacteroidota</taxon>
        <taxon>Flavobacteriia</taxon>
        <taxon>Flavobacteriales</taxon>
        <taxon>Flavobacteriaceae</taxon>
        <taxon>Sediminicola</taxon>
    </lineage>
</organism>
<evidence type="ECO:0000256" key="1">
    <source>
        <dbReference type="ARBA" id="ARBA00006484"/>
    </source>
</evidence>
<evidence type="ECO:0000256" key="2">
    <source>
        <dbReference type="ARBA" id="ARBA00023002"/>
    </source>
</evidence>
<dbReference type="CDD" id="cd05233">
    <property type="entry name" value="SDR_c"/>
    <property type="match status" value="1"/>
</dbReference>
<dbReference type="Proteomes" id="UP000219559">
    <property type="component" value="Unassembled WGS sequence"/>
</dbReference>
<dbReference type="EMBL" id="NBWU01000002">
    <property type="protein sequence ID" value="PCE64785.1"/>
    <property type="molecule type" value="Genomic_DNA"/>
</dbReference>
<proteinExistence type="inferred from homology"/>
<dbReference type="PANTHER" id="PTHR43477">
    <property type="entry name" value="DIHYDROANTICAPSIN 7-DEHYDROGENASE"/>
    <property type="match status" value="1"/>
</dbReference>
<dbReference type="SUPFAM" id="SSF51735">
    <property type="entry name" value="NAD(P)-binding Rossmann-fold domains"/>
    <property type="match status" value="1"/>
</dbReference>
<keyword evidence="4" id="KW-1185">Reference proteome</keyword>
<dbReference type="PANTHER" id="PTHR43477:SF1">
    <property type="entry name" value="DIHYDROANTICAPSIN 7-DEHYDROGENASE"/>
    <property type="match status" value="1"/>
</dbReference>
<accession>A0A2A4GAK2</accession>
<evidence type="ECO:0000313" key="3">
    <source>
        <dbReference type="EMBL" id="PCE64785.1"/>
    </source>
</evidence>
<reference evidence="3 4" key="1">
    <citation type="submission" date="2017-04" db="EMBL/GenBank/DDBJ databases">
        <title>A new member of the family Flavobacteriaceae isolated from ascidians.</title>
        <authorList>
            <person name="Chen L."/>
        </authorList>
    </citation>
    <scope>NUCLEOTIDE SEQUENCE [LARGE SCALE GENOMIC DNA]</scope>
    <source>
        <strain evidence="3 4">HQA918</strain>
    </source>
</reference>
<dbReference type="InterPro" id="IPR002347">
    <property type="entry name" value="SDR_fam"/>
</dbReference>
<keyword evidence="2" id="KW-0560">Oxidoreductase</keyword>
<name>A0A2A4GAK2_9FLAO</name>